<gene>
    <name evidence="6" type="ORF">BGZ95_003128</name>
</gene>
<dbReference type="InterPro" id="IPR001878">
    <property type="entry name" value="Znf_CCHC"/>
</dbReference>
<keyword evidence="1" id="KW-0862">Zinc</keyword>
<dbReference type="Gene3D" id="4.10.60.10">
    <property type="entry name" value="Zinc finger, CCHC-type"/>
    <property type="match status" value="1"/>
</dbReference>
<dbReference type="GO" id="GO:0008270">
    <property type="term" value="F:zinc ion binding"/>
    <property type="evidence" value="ECO:0007669"/>
    <property type="project" value="UniProtKB-KW"/>
</dbReference>
<dbReference type="InterPro" id="IPR035979">
    <property type="entry name" value="RBD_domain_sf"/>
</dbReference>
<dbReference type="PROSITE" id="PS50102">
    <property type="entry name" value="RRM"/>
    <property type="match status" value="1"/>
</dbReference>
<feature type="domain" description="RRM" evidence="4">
    <location>
        <begin position="1"/>
        <end position="75"/>
    </location>
</feature>
<accession>A0AAD4DLZ5</accession>
<evidence type="ECO:0000256" key="2">
    <source>
        <dbReference type="PROSITE-ProRule" id="PRU00176"/>
    </source>
</evidence>
<keyword evidence="2" id="KW-0694">RNA-binding</keyword>
<evidence type="ECO:0000259" key="4">
    <source>
        <dbReference type="PROSITE" id="PS50102"/>
    </source>
</evidence>
<dbReference type="PANTHER" id="PTHR48038:SF1">
    <property type="entry name" value="RIBONUCLEOPROTEIN RB97D"/>
    <property type="match status" value="1"/>
</dbReference>
<evidence type="ECO:0000256" key="3">
    <source>
        <dbReference type="SAM" id="MobiDB-lite"/>
    </source>
</evidence>
<dbReference type="Gene3D" id="3.30.70.330">
    <property type="match status" value="1"/>
</dbReference>
<dbReference type="FunFam" id="3.30.70.330:FF:000272">
    <property type="entry name" value="Serine/arginine-rich splicing factor RS2Z32"/>
    <property type="match status" value="1"/>
</dbReference>
<evidence type="ECO:0000313" key="6">
    <source>
        <dbReference type="EMBL" id="KAG0281473.1"/>
    </source>
</evidence>
<comment type="caution">
    <text evidence="6">The sequence shown here is derived from an EMBL/GenBank/DDBJ whole genome shotgun (WGS) entry which is preliminary data.</text>
</comment>
<dbReference type="SMART" id="SM00360">
    <property type="entry name" value="RRM"/>
    <property type="match status" value="1"/>
</dbReference>
<proteinExistence type="predicted"/>
<dbReference type="Pfam" id="PF00098">
    <property type="entry name" value="zf-CCHC"/>
    <property type="match status" value="1"/>
</dbReference>
<organism evidence="6 7">
    <name type="scientific">Linnemannia exigua</name>
    <dbReference type="NCBI Taxonomy" id="604196"/>
    <lineage>
        <taxon>Eukaryota</taxon>
        <taxon>Fungi</taxon>
        <taxon>Fungi incertae sedis</taxon>
        <taxon>Mucoromycota</taxon>
        <taxon>Mortierellomycotina</taxon>
        <taxon>Mortierellomycetes</taxon>
        <taxon>Mortierellales</taxon>
        <taxon>Mortierellaceae</taxon>
        <taxon>Linnemannia</taxon>
    </lineage>
</organism>
<reference evidence="6" key="1">
    <citation type="journal article" date="2020" name="Fungal Divers.">
        <title>Resolving the Mortierellaceae phylogeny through synthesis of multi-gene phylogenetics and phylogenomics.</title>
        <authorList>
            <person name="Vandepol N."/>
            <person name="Liber J."/>
            <person name="Desiro A."/>
            <person name="Na H."/>
            <person name="Kennedy M."/>
            <person name="Barry K."/>
            <person name="Grigoriev I.V."/>
            <person name="Miller A.N."/>
            <person name="O'Donnell K."/>
            <person name="Stajich J.E."/>
            <person name="Bonito G."/>
        </authorList>
    </citation>
    <scope>NUCLEOTIDE SEQUENCE</scope>
    <source>
        <strain evidence="6">NRRL 28262</strain>
    </source>
</reference>
<dbReference type="InterPro" id="IPR000504">
    <property type="entry name" value="RRM_dom"/>
</dbReference>
<evidence type="ECO:0000313" key="7">
    <source>
        <dbReference type="Proteomes" id="UP001194580"/>
    </source>
</evidence>
<feature type="region of interest" description="Disordered" evidence="3">
    <location>
        <begin position="130"/>
        <end position="235"/>
    </location>
</feature>
<feature type="compositionally biased region" description="Basic and acidic residues" evidence="3">
    <location>
        <begin position="160"/>
        <end position="224"/>
    </location>
</feature>
<sequence length="235" mass="27690">MALFLGRLTADTRSRDLEDLFAKYGRVTRLDIKRGTNSGYGFVEYEDPRDADEAVHKLNGTVVNGSPIVVEFAKNNGRRAGDNECFKCGKEGHWARDCRGGGGGGGRDRDRRRTLSMDCFRPVLFQQLRPADMSAHDPNPVIQTESRSPRRRSRSRSRSPRRDYDRDRYDRRDFDRRDRSPRRDYRDDRREDRREDRGGRDDRREDRGGRDERDEPRREEERGHSRSRSRSPRQD</sequence>
<dbReference type="GO" id="GO:0003723">
    <property type="term" value="F:RNA binding"/>
    <property type="evidence" value="ECO:0007669"/>
    <property type="project" value="UniProtKB-UniRule"/>
</dbReference>
<feature type="compositionally biased region" description="Basic residues" evidence="3">
    <location>
        <begin position="149"/>
        <end position="159"/>
    </location>
</feature>
<feature type="domain" description="CCHC-type" evidence="5">
    <location>
        <begin position="85"/>
        <end position="99"/>
    </location>
</feature>
<dbReference type="AlphaFoldDB" id="A0AAD4DLZ5"/>
<name>A0AAD4DLZ5_9FUNG</name>
<keyword evidence="7" id="KW-1185">Reference proteome</keyword>
<dbReference type="PANTHER" id="PTHR48038">
    <property type="entry name" value="RIBONUCLEOPROTEIN RB97D"/>
    <property type="match status" value="1"/>
</dbReference>
<dbReference type="InterPro" id="IPR012677">
    <property type="entry name" value="Nucleotide-bd_a/b_plait_sf"/>
</dbReference>
<dbReference type="Proteomes" id="UP001194580">
    <property type="component" value="Unassembled WGS sequence"/>
</dbReference>
<keyword evidence="1" id="KW-0863">Zinc-finger</keyword>
<dbReference type="SMART" id="SM00343">
    <property type="entry name" value="ZnF_C2HC"/>
    <property type="match status" value="1"/>
</dbReference>
<dbReference type="Pfam" id="PF00076">
    <property type="entry name" value="RRM_1"/>
    <property type="match status" value="1"/>
</dbReference>
<evidence type="ECO:0000256" key="1">
    <source>
        <dbReference type="PROSITE-ProRule" id="PRU00047"/>
    </source>
</evidence>
<dbReference type="EMBL" id="JAAAIL010000017">
    <property type="protein sequence ID" value="KAG0281473.1"/>
    <property type="molecule type" value="Genomic_DNA"/>
</dbReference>
<evidence type="ECO:0008006" key="8">
    <source>
        <dbReference type="Google" id="ProtNLM"/>
    </source>
</evidence>
<dbReference type="PROSITE" id="PS50158">
    <property type="entry name" value="ZF_CCHC"/>
    <property type="match status" value="1"/>
</dbReference>
<dbReference type="SUPFAM" id="SSF54928">
    <property type="entry name" value="RNA-binding domain, RBD"/>
    <property type="match status" value="1"/>
</dbReference>
<protein>
    <recommendedName>
        <fullName evidence="8">RNA-binding domain-containing protein</fullName>
    </recommendedName>
</protein>
<evidence type="ECO:0000259" key="5">
    <source>
        <dbReference type="PROSITE" id="PS50158"/>
    </source>
</evidence>
<keyword evidence="1" id="KW-0479">Metal-binding</keyword>
<feature type="compositionally biased region" description="Basic residues" evidence="3">
    <location>
        <begin position="225"/>
        <end position="235"/>
    </location>
</feature>